<organism evidence="4 5">
    <name type="scientific">Solanum commersonii</name>
    <name type="common">Commerson's wild potato</name>
    <name type="synonym">Commerson's nightshade</name>
    <dbReference type="NCBI Taxonomy" id="4109"/>
    <lineage>
        <taxon>Eukaryota</taxon>
        <taxon>Viridiplantae</taxon>
        <taxon>Streptophyta</taxon>
        <taxon>Embryophyta</taxon>
        <taxon>Tracheophyta</taxon>
        <taxon>Spermatophyta</taxon>
        <taxon>Magnoliopsida</taxon>
        <taxon>eudicotyledons</taxon>
        <taxon>Gunneridae</taxon>
        <taxon>Pentapetalae</taxon>
        <taxon>asterids</taxon>
        <taxon>lamiids</taxon>
        <taxon>Solanales</taxon>
        <taxon>Solanaceae</taxon>
        <taxon>Solanoideae</taxon>
        <taxon>Solaneae</taxon>
        <taxon>Solanum</taxon>
    </lineage>
</organism>
<dbReference type="OrthoDB" id="1932220at2759"/>
<dbReference type="GO" id="GO:0016746">
    <property type="term" value="F:acyltransferase activity"/>
    <property type="evidence" value="ECO:0007669"/>
    <property type="project" value="UniProtKB-KW"/>
</dbReference>
<dbReference type="EMBL" id="JACXVP010000004">
    <property type="protein sequence ID" value="KAG5613590.1"/>
    <property type="molecule type" value="Genomic_DNA"/>
</dbReference>
<accession>A0A9J5ZN67</accession>
<gene>
    <name evidence="4" type="ORF">H5410_024871</name>
</gene>
<comment type="caution">
    <text evidence="4">The sequence shown here is derived from an EMBL/GenBank/DDBJ whole genome shotgun (WGS) entry which is preliminary data.</text>
</comment>
<dbReference type="PANTHER" id="PTHR31623">
    <property type="entry name" value="F21J9.9"/>
    <property type="match status" value="1"/>
</dbReference>
<evidence type="ECO:0000313" key="4">
    <source>
        <dbReference type="EMBL" id="KAG5613590.1"/>
    </source>
</evidence>
<keyword evidence="5" id="KW-1185">Reference proteome</keyword>
<dbReference type="AlphaFoldDB" id="A0A9J5ZN67"/>
<name>A0A9J5ZN67_SOLCO</name>
<protein>
    <submittedName>
        <fullName evidence="4">Uncharacterized protein</fullName>
    </submittedName>
</protein>
<keyword evidence="2" id="KW-0808">Transferase</keyword>
<comment type="similarity">
    <text evidence="1">Belongs to the plant acyltransferase family.</text>
</comment>
<sequence length="491" mass="55488">MMKVQVISRENIQPSSPTPKHLEKFNLCLLDQLIPAPYAPIVLFYPNLNNVKLREKSSLLKKSLAQTLSSFYPLAGRFKDELSIDCNDQGVNYVTTNVNCHLIDYLNEPNLESIGQFLPCQPPFKVLGVGDYVTNIQINVFECGGIAIGLCISHKALDGAGLSTFLKNWSGLVTCPNLMANYFFPCDDLWLRDTSMTMWSSMFKKGNFVTKRFVFNDSATDNLKRMSTSAHIKYPTKVEVVSSFIWKCLIASNKKSNSLLTHIVNLRKRAAPALPENILGNFIWLSSAKNNTAKSDVVLADLVNQVRKSIWRIDDCYVKRLRGDEGCSLMRKSLKEIGDFCSKGANHYGFSSWCKFGFYDIDFGFGKPIWVSSISSKCSFFMNLIILMESNRCVDGIEAWVTLDEEEMNMLVGNQELLVFASIDPSPLPLYLPGAIPEMEKAYLSTSLRSTKLIVAIHEMKMLRIQEYFEYKNAKNILKKCPLNLYKSTTP</sequence>
<evidence type="ECO:0000313" key="5">
    <source>
        <dbReference type="Proteomes" id="UP000824120"/>
    </source>
</evidence>
<dbReference type="PANTHER" id="PTHR31623:SF105">
    <property type="entry name" value="VINORINE SYNTHASE-LIKE"/>
    <property type="match status" value="1"/>
</dbReference>
<evidence type="ECO:0000256" key="1">
    <source>
        <dbReference type="ARBA" id="ARBA00009861"/>
    </source>
</evidence>
<dbReference type="Gene3D" id="3.30.559.10">
    <property type="entry name" value="Chloramphenicol acetyltransferase-like domain"/>
    <property type="match status" value="2"/>
</dbReference>
<reference evidence="4 5" key="1">
    <citation type="submission" date="2020-09" db="EMBL/GenBank/DDBJ databases">
        <title>De no assembly of potato wild relative species, Solanum commersonii.</title>
        <authorList>
            <person name="Cho K."/>
        </authorList>
    </citation>
    <scope>NUCLEOTIDE SEQUENCE [LARGE SCALE GENOMIC DNA]</scope>
    <source>
        <strain evidence="4">LZ3.2</strain>
        <tissue evidence="4">Leaf</tissue>
    </source>
</reference>
<dbReference type="Pfam" id="PF02458">
    <property type="entry name" value="Transferase"/>
    <property type="match status" value="1"/>
</dbReference>
<keyword evidence="3" id="KW-0012">Acyltransferase</keyword>
<dbReference type="Proteomes" id="UP000824120">
    <property type="component" value="Chromosome 4"/>
</dbReference>
<evidence type="ECO:0000256" key="2">
    <source>
        <dbReference type="ARBA" id="ARBA00022679"/>
    </source>
</evidence>
<dbReference type="InterPro" id="IPR023213">
    <property type="entry name" value="CAT-like_dom_sf"/>
</dbReference>
<evidence type="ECO:0000256" key="3">
    <source>
        <dbReference type="ARBA" id="ARBA00023315"/>
    </source>
</evidence>
<proteinExistence type="inferred from homology"/>